<evidence type="ECO:0000313" key="16">
    <source>
        <dbReference type="Proteomes" id="UP000199050"/>
    </source>
</evidence>
<dbReference type="PRINTS" id="PR00344">
    <property type="entry name" value="BCTRLSENSOR"/>
</dbReference>
<evidence type="ECO:0000256" key="1">
    <source>
        <dbReference type="ARBA" id="ARBA00000085"/>
    </source>
</evidence>
<evidence type="ECO:0000256" key="7">
    <source>
        <dbReference type="ARBA" id="ARBA00022741"/>
    </source>
</evidence>
<dbReference type="GO" id="GO:0016036">
    <property type="term" value="P:cellular response to phosphate starvation"/>
    <property type="evidence" value="ECO:0007669"/>
    <property type="project" value="TreeGrafter"/>
</dbReference>
<feature type="transmembrane region" description="Helical" evidence="13">
    <location>
        <begin position="12"/>
        <end position="30"/>
    </location>
</feature>
<evidence type="ECO:0000256" key="8">
    <source>
        <dbReference type="ARBA" id="ARBA00022777"/>
    </source>
</evidence>
<organism evidence="15 16">
    <name type="scientific">Paenibacillus typhae</name>
    <dbReference type="NCBI Taxonomy" id="1174501"/>
    <lineage>
        <taxon>Bacteria</taxon>
        <taxon>Bacillati</taxon>
        <taxon>Bacillota</taxon>
        <taxon>Bacilli</taxon>
        <taxon>Bacillales</taxon>
        <taxon>Paenibacillaceae</taxon>
        <taxon>Paenibacillus</taxon>
    </lineage>
</organism>
<protein>
    <recommendedName>
        <fullName evidence="3">histidine kinase</fullName>
        <ecNumber evidence="3">2.7.13.3</ecNumber>
    </recommendedName>
</protein>
<keyword evidence="12 13" id="KW-0472">Membrane</keyword>
<dbReference type="PANTHER" id="PTHR45453:SF2">
    <property type="entry name" value="HISTIDINE KINASE"/>
    <property type="match status" value="1"/>
</dbReference>
<dbReference type="InterPro" id="IPR036890">
    <property type="entry name" value="HATPase_C_sf"/>
</dbReference>
<dbReference type="Pfam" id="PF02518">
    <property type="entry name" value="HATPase_c"/>
    <property type="match status" value="1"/>
</dbReference>
<keyword evidence="11" id="KW-0902">Two-component regulatory system</keyword>
<keyword evidence="4" id="KW-1003">Cell membrane</keyword>
<dbReference type="GO" id="GO:0005524">
    <property type="term" value="F:ATP binding"/>
    <property type="evidence" value="ECO:0007669"/>
    <property type="project" value="UniProtKB-KW"/>
</dbReference>
<proteinExistence type="predicted"/>
<evidence type="ECO:0000256" key="4">
    <source>
        <dbReference type="ARBA" id="ARBA00022475"/>
    </source>
</evidence>
<dbReference type="SMART" id="SM00387">
    <property type="entry name" value="HATPase_c"/>
    <property type="match status" value="1"/>
</dbReference>
<dbReference type="EMBL" id="FNDX01000004">
    <property type="protein sequence ID" value="SDI25690.1"/>
    <property type="molecule type" value="Genomic_DNA"/>
</dbReference>
<evidence type="ECO:0000256" key="6">
    <source>
        <dbReference type="ARBA" id="ARBA00022692"/>
    </source>
</evidence>
<keyword evidence="10 13" id="KW-1133">Transmembrane helix</keyword>
<dbReference type="InterPro" id="IPR003594">
    <property type="entry name" value="HATPase_dom"/>
</dbReference>
<keyword evidence="9" id="KW-0067">ATP-binding</keyword>
<dbReference type="InterPro" id="IPR050351">
    <property type="entry name" value="BphY/WalK/GraS-like"/>
</dbReference>
<keyword evidence="5" id="KW-0808">Transferase</keyword>
<dbReference type="OrthoDB" id="9780487at2"/>
<evidence type="ECO:0000256" key="9">
    <source>
        <dbReference type="ARBA" id="ARBA00022840"/>
    </source>
</evidence>
<dbReference type="FunFam" id="3.30.565.10:FF:000057">
    <property type="entry name" value="Sensor histidine kinase"/>
    <property type="match status" value="1"/>
</dbReference>
<reference evidence="16" key="1">
    <citation type="submission" date="2016-10" db="EMBL/GenBank/DDBJ databases">
        <authorList>
            <person name="Varghese N."/>
            <person name="Submissions S."/>
        </authorList>
    </citation>
    <scope>NUCLEOTIDE SEQUENCE [LARGE SCALE GENOMIC DNA]</scope>
    <source>
        <strain evidence="16">CGMCC 1.11012</strain>
    </source>
</reference>
<dbReference type="InterPro" id="IPR004358">
    <property type="entry name" value="Sig_transdc_His_kin-like_C"/>
</dbReference>
<sequence length="339" mass="38201">MRLFLREQTPLIAVYLSQLLIITLIYRLDGGSTMEVSLYAMLLSTCLLLAYLAFRYISNRSFYERLLTQPDSLDESGGPAQSSPLADSLRNLLTRQFRLYQNDLHSYRHKLEEHIHFINQWVHGMKTPLSVIHLIIQDKDGPPFTAIGDELDRLKKGLDTVLYTARLDTFEHDFYVEQLELAAVVRSVTSEQKRLFIRKRVFPAIAVDSGITITSDEKWLGFVLTQLITNALRYTVEEGRLVHFHGYTEEQGRVILEVRDEGVGIPAGDLPRVFDPYFTGVNGRTFQESTGMGLYLVKQICGKLGHEVEISSEVGKGTAVRIIFSGSAGAGSAGSEPRR</sequence>
<evidence type="ECO:0000259" key="14">
    <source>
        <dbReference type="PROSITE" id="PS50109"/>
    </source>
</evidence>
<accession>A0A1G8J4W0</accession>
<feature type="domain" description="Histidine kinase" evidence="14">
    <location>
        <begin position="120"/>
        <end position="328"/>
    </location>
</feature>
<dbReference type="Proteomes" id="UP000199050">
    <property type="component" value="Unassembled WGS sequence"/>
</dbReference>
<gene>
    <name evidence="15" type="ORF">SAMN05216192_10462</name>
</gene>
<evidence type="ECO:0000256" key="5">
    <source>
        <dbReference type="ARBA" id="ARBA00022679"/>
    </source>
</evidence>
<dbReference type="GO" id="GO:0005886">
    <property type="term" value="C:plasma membrane"/>
    <property type="evidence" value="ECO:0007669"/>
    <property type="project" value="UniProtKB-SubCell"/>
</dbReference>
<evidence type="ECO:0000256" key="11">
    <source>
        <dbReference type="ARBA" id="ARBA00023012"/>
    </source>
</evidence>
<keyword evidence="7" id="KW-0547">Nucleotide-binding</keyword>
<dbReference type="GO" id="GO:0004721">
    <property type="term" value="F:phosphoprotein phosphatase activity"/>
    <property type="evidence" value="ECO:0007669"/>
    <property type="project" value="TreeGrafter"/>
</dbReference>
<keyword evidence="8 15" id="KW-0418">Kinase</keyword>
<dbReference type="SUPFAM" id="SSF55874">
    <property type="entry name" value="ATPase domain of HSP90 chaperone/DNA topoisomerase II/histidine kinase"/>
    <property type="match status" value="1"/>
</dbReference>
<dbReference type="PANTHER" id="PTHR45453">
    <property type="entry name" value="PHOSPHATE REGULON SENSOR PROTEIN PHOR"/>
    <property type="match status" value="1"/>
</dbReference>
<dbReference type="Gene3D" id="3.30.565.10">
    <property type="entry name" value="Histidine kinase-like ATPase, C-terminal domain"/>
    <property type="match status" value="1"/>
</dbReference>
<keyword evidence="6 13" id="KW-0812">Transmembrane</keyword>
<dbReference type="PROSITE" id="PS50109">
    <property type="entry name" value="HIS_KIN"/>
    <property type="match status" value="1"/>
</dbReference>
<dbReference type="STRING" id="1174501.SAMN05216192_10462"/>
<comment type="catalytic activity">
    <reaction evidence="1">
        <text>ATP + protein L-histidine = ADP + protein N-phospho-L-histidine.</text>
        <dbReference type="EC" id="2.7.13.3"/>
    </reaction>
</comment>
<evidence type="ECO:0000256" key="2">
    <source>
        <dbReference type="ARBA" id="ARBA00004651"/>
    </source>
</evidence>
<evidence type="ECO:0000313" key="15">
    <source>
        <dbReference type="EMBL" id="SDI25690.1"/>
    </source>
</evidence>
<evidence type="ECO:0000256" key="3">
    <source>
        <dbReference type="ARBA" id="ARBA00012438"/>
    </source>
</evidence>
<evidence type="ECO:0000256" key="10">
    <source>
        <dbReference type="ARBA" id="ARBA00022989"/>
    </source>
</evidence>
<comment type="subcellular location">
    <subcellularLocation>
        <location evidence="2">Cell membrane</location>
        <topology evidence="2">Multi-pass membrane protein</topology>
    </subcellularLocation>
</comment>
<evidence type="ECO:0000256" key="12">
    <source>
        <dbReference type="ARBA" id="ARBA00023136"/>
    </source>
</evidence>
<dbReference type="RefSeq" id="WP_090712800.1">
    <property type="nucleotide sequence ID" value="NZ_CBCSKY010000004.1"/>
</dbReference>
<dbReference type="AlphaFoldDB" id="A0A1G8J4W0"/>
<dbReference type="GO" id="GO:0000155">
    <property type="term" value="F:phosphorelay sensor kinase activity"/>
    <property type="evidence" value="ECO:0007669"/>
    <property type="project" value="TreeGrafter"/>
</dbReference>
<name>A0A1G8J4W0_9BACL</name>
<dbReference type="InterPro" id="IPR005467">
    <property type="entry name" value="His_kinase_dom"/>
</dbReference>
<keyword evidence="16" id="KW-1185">Reference proteome</keyword>
<dbReference type="EC" id="2.7.13.3" evidence="3"/>
<feature type="transmembrane region" description="Helical" evidence="13">
    <location>
        <begin position="36"/>
        <end position="57"/>
    </location>
</feature>
<evidence type="ECO:0000256" key="13">
    <source>
        <dbReference type="SAM" id="Phobius"/>
    </source>
</evidence>